<sequence length="128" mass="14117">MTQYLPFFSLSIIRYAQITATQADTVPIASKKCCQSVIGGTGQRPHSISAPPNNRYSSISAIQSNNGYFKRCNQKTNHVRTIHLTPIPTTILYRIRAMLKYSGLNLNQYGVASPCRTICTVCGFVALS</sequence>
<accession>E4ZA99</accession>
<dbReference type="eggNOG" id="COG3326">
    <property type="taxonomic scope" value="Bacteria"/>
</dbReference>
<dbReference type="EMBL" id="FN995097">
    <property type="protein sequence ID" value="CBN88173.1"/>
    <property type="molecule type" value="Genomic_DNA"/>
</dbReference>
<protein>
    <submittedName>
        <fullName evidence="1">Uncharacterized protein</fullName>
    </submittedName>
</protein>
<dbReference type="HOGENOM" id="CLU_169633_0_0_4"/>
<dbReference type="AlphaFoldDB" id="E4ZA99"/>
<evidence type="ECO:0000313" key="1">
    <source>
        <dbReference type="EMBL" id="CBN88173.1"/>
    </source>
</evidence>
<dbReference type="Proteomes" id="UP000008723">
    <property type="component" value="Chromosome"/>
</dbReference>
<dbReference type="KEGG" id="nla:NLA_19740"/>
<organism evidence="1 2">
    <name type="scientific">Neisseria lactamica (strain 020-06)</name>
    <dbReference type="NCBI Taxonomy" id="489653"/>
    <lineage>
        <taxon>Bacteria</taxon>
        <taxon>Pseudomonadati</taxon>
        <taxon>Pseudomonadota</taxon>
        <taxon>Betaproteobacteria</taxon>
        <taxon>Neisseriales</taxon>
        <taxon>Neisseriaceae</taxon>
        <taxon>Neisseria</taxon>
    </lineage>
</organism>
<name>E4ZA99_NEIL0</name>
<gene>
    <name evidence="1" type="ordered locus">NLA_19740</name>
</gene>
<reference evidence="1 2" key="1">
    <citation type="journal article" date="2010" name="BMC Genomics">
        <title>Independent evolution of the core and accessory gene sets in the genus Neisseria: insights gained from the genome of Neisseria lactamica isolate 020-06.</title>
        <authorList>
            <person name="Bennett J.S."/>
            <person name="Bentley S.D."/>
            <person name="Vernikos G.S."/>
            <person name="Quail M.A."/>
            <person name="Cherevach I."/>
            <person name="White B."/>
            <person name="Parkhill J."/>
            <person name="Maiden M.C."/>
        </authorList>
    </citation>
    <scope>NUCLEOTIDE SEQUENCE [LARGE SCALE GENOMIC DNA]</scope>
    <source>
        <strain evidence="1 2">020-06</strain>
    </source>
</reference>
<evidence type="ECO:0000313" key="2">
    <source>
        <dbReference type="Proteomes" id="UP000008723"/>
    </source>
</evidence>
<proteinExistence type="predicted"/>